<evidence type="ECO:0000256" key="12">
    <source>
        <dbReference type="ARBA" id="ARBA00023163"/>
    </source>
</evidence>
<dbReference type="SMART" id="SM00448">
    <property type="entry name" value="REC"/>
    <property type="match status" value="1"/>
</dbReference>
<dbReference type="GO" id="GO:0005737">
    <property type="term" value="C:cytoplasm"/>
    <property type="evidence" value="ECO:0007669"/>
    <property type="project" value="UniProtKB-SubCell"/>
</dbReference>
<keyword evidence="11 14" id="KW-0010">Activator</keyword>
<dbReference type="NCBIfam" id="TIGR02875">
    <property type="entry name" value="spore_0_A"/>
    <property type="match status" value="1"/>
</dbReference>
<dbReference type="Pfam" id="PF08769">
    <property type="entry name" value="Spo0A_C"/>
    <property type="match status" value="1"/>
</dbReference>
<feature type="modified residue" description="4-aspartylphosphate" evidence="16">
    <location>
        <position position="57"/>
    </location>
</feature>
<evidence type="ECO:0000256" key="4">
    <source>
        <dbReference type="ARBA" id="ARBA00022491"/>
    </source>
</evidence>
<evidence type="ECO:0000313" key="18">
    <source>
        <dbReference type="EMBL" id="MBC5734628.1"/>
    </source>
</evidence>
<dbReference type="InterPro" id="IPR058245">
    <property type="entry name" value="NreC/VraR/RcsB-like_REC"/>
</dbReference>
<protein>
    <recommendedName>
        <fullName evidence="2 14">Stage 0 sporulation protein A homolog</fullName>
    </recommendedName>
</protein>
<keyword evidence="10 14" id="KW-0238">DNA-binding</keyword>
<keyword evidence="3 14" id="KW-0963">Cytoplasm</keyword>
<sequence>MENRKSVLLADASEEFRHLFAGALAEEDDIVLIGETGDGQEAVRLAREQQPDVMVMDLVLSRMDGLEVLQALAGQSPRPRVLVLSSFARGNMAELAANCGADYYMMKPCKLSTVIERIRQMAAGSFQGDGEGESARNGSREVSLESTVTAIIHEIGVPAHIKGYQYLREAILIAVADMEVINAVTKILYPEVAKRFGTTASRVERAIRHAIEVAWDRGDLETLQKYFGYTVSNAKGKPTNSEFIAMIADRLQLQRKEK</sequence>
<dbReference type="GO" id="GO:0000160">
    <property type="term" value="P:phosphorelay signal transduction system"/>
    <property type="evidence" value="ECO:0007669"/>
    <property type="project" value="UniProtKB-UniRule"/>
</dbReference>
<reference evidence="18" key="1">
    <citation type="submission" date="2020-08" db="EMBL/GenBank/DDBJ databases">
        <title>Genome public.</title>
        <authorList>
            <person name="Liu C."/>
            <person name="Sun Q."/>
        </authorList>
    </citation>
    <scope>NUCLEOTIDE SEQUENCE</scope>
    <source>
        <strain evidence="18">NSJ-51</strain>
    </source>
</reference>
<name>A0A8J6MFE9_9FIRM</name>
<evidence type="ECO:0000256" key="2">
    <source>
        <dbReference type="ARBA" id="ARBA00018672"/>
    </source>
</evidence>
<dbReference type="EMBL" id="JACOPP010000021">
    <property type="protein sequence ID" value="MBC5734628.1"/>
    <property type="molecule type" value="Genomic_DNA"/>
</dbReference>
<feature type="binding site" evidence="15">
    <location>
        <position position="57"/>
    </location>
    <ligand>
        <name>Ca(2+)</name>
        <dbReference type="ChEBI" id="CHEBI:29108"/>
    </ligand>
</feature>
<evidence type="ECO:0000256" key="11">
    <source>
        <dbReference type="ARBA" id="ARBA00023159"/>
    </source>
</evidence>
<keyword evidence="9 14" id="KW-0805">Transcription regulation</keyword>
<dbReference type="InterPro" id="IPR001789">
    <property type="entry name" value="Sig_transdc_resp-reg_receiver"/>
</dbReference>
<dbReference type="PANTHER" id="PTHR43214">
    <property type="entry name" value="TWO-COMPONENT RESPONSE REGULATOR"/>
    <property type="match status" value="1"/>
</dbReference>
<evidence type="ECO:0000256" key="16">
    <source>
        <dbReference type="PROSITE-ProRule" id="PRU00169"/>
    </source>
</evidence>
<proteinExistence type="predicted"/>
<keyword evidence="14 15" id="KW-0479">Metal-binding</keyword>
<keyword evidence="5 16" id="KW-0597">Phosphoprotein</keyword>
<evidence type="ECO:0000256" key="5">
    <source>
        <dbReference type="ARBA" id="ARBA00022553"/>
    </source>
</evidence>
<dbReference type="GO" id="GO:0030435">
    <property type="term" value="P:sporulation resulting in formation of a cellular spore"/>
    <property type="evidence" value="ECO:0007669"/>
    <property type="project" value="UniProtKB-UniRule"/>
</dbReference>
<dbReference type="PIRSF" id="PIRSF002937">
    <property type="entry name" value="Res_reg_Spo0A"/>
    <property type="match status" value="1"/>
</dbReference>
<comment type="cofactor">
    <cofactor evidence="14 15">
        <name>Ca(2+)</name>
        <dbReference type="ChEBI" id="CHEBI:29108"/>
    </cofactor>
    <text evidence="14 15">Binds 1 Ca(2+) ion per subunit.</text>
</comment>
<evidence type="ECO:0000256" key="15">
    <source>
        <dbReference type="PIRSR" id="PIRSR002937-1"/>
    </source>
</evidence>
<dbReference type="InterPro" id="IPR011006">
    <property type="entry name" value="CheY-like_superfamily"/>
</dbReference>
<dbReference type="PROSITE" id="PS50110">
    <property type="entry name" value="RESPONSE_REGULATORY"/>
    <property type="match status" value="1"/>
</dbReference>
<dbReference type="InterPro" id="IPR039420">
    <property type="entry name" value="WalR-like"/>
</dbReference>
<evidence type="ECO:0000256" key="1">
    <source>
        <dbReference type="ARBA" id="ARBA00004496"/>
    </source>
</evidence>
<evidence type="ECO:0000256" key="14">
    <source>
        <dbReference type="PIRNR" id="PIRNR002937"/>
    </source>
</evidence>
<evidence type="ECO:0000256" key="10">
    <source>
        <dbReference type="ARBA" id="ARBA00023125"/>
    </source>
</evidence>
<keyword evidence="6 14" id="KW-0106">Calcium</keyword>
<evidence type="ECO:0000313" key="19">
    <source>
        <dbReference type="Proteomes" id="UP000661435"/>
    </source>
</evidence>
<comment type="caution">
    <text evidence="18">The sequence shown here is derived from an EMBL/GenBank/DDBJ whole genome shotgun (WGS) entry which is preliminary data.</text>
</comment>
<dbReference type="SUPFAM" id="SSF52172">
    <property type="entry name" value="CheY-like"/>
    <property type="match status" value="1"/>
</dbReference>
<dbReference type="InterPro" id="IPR016032">
    <property type="entry name" value="Sig_transdc_resp-reg_C-effctor"/>
</dbReference>
<dbReference type="Pfam" id="PF00072">
    <property type="entry name" value="Response_reg"/>
    <property type="match status" value="1"/>
</dbReference>
<dbReference type="GO" id="GO:0003677">
    <property type="term" value="F:DNA binding"/>
    <property type="evidence" value="ECO:0007669"/>
    <property type="project" value="UniProtKB-KW"/>
</dbReference>
<evidence type="ECO:0000259" key="17">
    <source>
        <dbReference type="PROSITE" id="PS50110"/>
    </source>
</evidence>
<dbReference type="Gene3D" id="3.40.50.2300">
    <property type="match status" value="1"/>
</dbReference>
<gene>
    <name evidence="18" type="primary">spo0A</name>
    <name evidence="18" type="ORF">H8S57_12965</name>
</gene>
<dbReference type="InterPro" id="IPR036388">
    <property type="entry name" value="WH-like_DNA-bd_sf"/>
</dbReference>
<dbReference type="Proteomes" id="UP000661435">
    <property type="component" value="Unassembled WGS sequence"/>
</dbReference>
<evidence type="ECO:0000256" key="3">
    <source>
        <dbReference type="ARBA" id="ARBA00022490"/>
    </source>
</evidence>
<keyword evidence="19" id="KW-1185">Reference proteome</keyword>
<comment type="subcellular location">
    <subcellularLocation>
        <location evidence="1 14">Cytoplasm</location>
    </subcellularLocation>
</comment>
<feature type="binding site" evidence="15">
    <location>
        <position position="11"/>
    </location>
    <ligand>
        <name>Ca(2+)</name>
        <dbReference type="ChEBI" id="CHEBI:29108"/>
    </ligand>
</feature>
<dbReference type="InterPro" id="IPR012052">
    <property type="entry name" value="Spore_0_A"/>
</dbReference>
<evidence type="ECO:0000256" key="7">
    <source>
        <dbReference type="ARBA" id="ARBA00022969"/>
    </source>
</evidence>
<dbReference type="AlphaFoldDB" id="A0A8J6MFE9"/>
<comment type="function">
    <text evidence="13 14">May play the central regulatory role in sporulation. It may be an element of the effector pathway responsible for the activation of sporulation genes in response to nutritional stress. Spo0A may act in concert with spo0H (a sigma factor) to control the expression of some genes that are critical to the sporulation process.</text>
</comment>
<keyword evidence="12 14" id="KW-0804">Transcription</keyword>
<organism evidence="18 19">
    <name type="scientific">Lawsonibacter hominis</name>
    <dbReference type="NCBI Taxonomy" id="2763053"/>
    <lineage>
        <taxon>Bacteria</taxon>
        <taxon>Bacillati</taxon>
        <taxon>Bacillota</taxon>
        <taxon>Clostridia</taxon>
        <taxon>Eubacteriales</taxon>
        <taxon>Oscillospiraceae</taxon>
        <taxon>Lawsonibacter</taxon>
    </lineage>
</organism>
<dbReference type="InterPro" id="IPR014879">
    <property type="entry name" value="Spo0A_C"/>
</dbReference>
<dbReference type="GO" id="GO:0003700">
    <property type="term" value="F:DNA-binding transcription factor activity"/>
    <property type="evidence" value="ECO:0007669"/>
    <property type="project" value="InterPro"/>
</dbReference>
<feature type="domain" description="Response regulatory" evidence="17">
    <location>
        <begin position="6"/>
        <end position="122"/>
    </location>
</feature>
<dbReference type="GO" id="GO:0051606">
    <property type="term" value="P:detection of stimulus"/>
    <property type="evidence" value="ECO:0007669"/>
    <property type="project" value="UniProtKB-UniRule"/>
</dbReference>
<dbReference type="CDD" id="cd17535">
    <property type="entry name" value="REC_NarL-like"/>
    <property type="match status" value="1"/>
</dbReference>
<dbReference type="GO" id="GO:0005509">
    <property type="term" value="F:calcium ion binding"/>
    <property type="evidence" value="ECO:0007669"/>
    <property type="project" value="UniProtKB-UniRule"/>
</dbReference>
<keyword evidence="8 14" id="KW-0902">Two-component regulatory system</keyword>
<accession>A0A8J6MFE9</accession>
<evidence type="ECO:0000256" key="6">
    <source>
        <dbReference type="ARBA" id="ARBA00022837"/>
    </source>
</evidence>
<dbReference type="RefSeq" id="WP_186908456.1">
    <property type="nucleotide sequence ID" value="NZ_JACOPP010000021.1"/>
</dbReference>
<evidence type="ECO:0000256" key="8">
    <source>
        <dbReference type="ARBA" id="ARBA00023012"/>
    </source>
</evidence>
<keyword evidence="4 14" id="KW-0678">Repressor</keyword>
<evidence type="ECO:0000256" key="13">
    <source>
        <dbReference type="ARBA" id="ARBA00024867"/>
    </source>
</evidence>
<dbReference type="GO" id="GO:0042173">
    <property type="term" value="P:regulation of sporulation resulting in formation of a cellular spore"/>
    <property type="evidence" value="ECO:0007669"/>
    <property type="project" value="InterPro"/>
</dbReference>
<dbReference type="SUPFAM" id="SSF46894">
    <property type="entry name" value="C-terminal effector domain of the bipartite response regulators"/>
    <property type="match status" value="1"/>
</dbReference>
<keyword evidence="7 14" id="KW-0749">Sporulation</keyword>
<dbReference type="Gene3D" id="1.10.10.10">
    <property type="entry name" value="Winged helix-like DNA-binding domain superfamily/Winged helix DNA-binding domain"/>
    <property type="match status" value="1"/>
</dbReference>
<evidence type="ECO:0000256" key="9">
    <source>
        <dbReference type="ARBA" id="ARBA00023015"/>
    </source>
</evidence>